<proteinExistence type="predicted"/>
<dbReference type="InterPro" id="IPR020846">
    <property type="entry name" value="MFS_dom"/>
</dbReference>
<dbReference type="EMBL" id="FZOH01000003">
    <property type="protein sequence ID" value="SNS33075.1"/>
    <property type="molecule type" value="Genomic_DNA"/>
</dbReference>
<dbReference type="Proteomes" id="UP000198386">
    <property type="component" value="Unassembled WGS sequence"/>
</dbReference>
<gene>
    <name evidence="9" type="ORF">SAMN04488107_2236</name>
</gene>
<evidence type="ECO:0000256" key="4">
    <source>
        <dbReference type="ARBA" id="ARBA00022692"/>
    </source>
</evidence>
<feature type="transmembrane region" description="Helical" evidence="7">
    <location>
        <begin position="86"/>
        <end position="105"/>
    </location>
</feature>
<dbReference type="Pfam" id="PF07690">
    <property type="entry name" value="MFS_1"/>
    <property type="match status" value="1"/>
</dbReference>
<evidence type="ECO:0000256" key="3">
    <source>
        <dbReference type="ARBA" id="ARBA00022475"/>
    </source>
</evidence>
<evidence type="ECO:0000256" key="5">
    <source>
        <dbReference type="ARBA" id="ARBA00022989"/>
    </source>
</evidence>
<feature type="transmembrane region" description="Helical" evidence="7">
    <location>
        <begin position="311"/>
        <end position="329"/>
    </location>
</feature>
<reference evidence="10" key="1">
    <citation type="submission" date="2017-06" db="EMBL/GenBank/DDBJ databases">
        <authorList>
            <person name="Varghese N."/>
            <person name="Submissions S."/>
        </authorList>
    </citation>
    <scope>NUCLEOTIDE SEQUENCE [LARGE SCALE GENOMIC DNA]</scope>
    <source>
        <strain evidence="10">DSM 45423</strain>
    </source>
</reference>
<name>A0A239DKD1_9ACTN</name>
<keyword evidence="10" id="KW-1185">Reference proteome</keyword>
<evidence type="ECO:0000313" key="9">
    <source>
        <dbReference type="EMBL" id="SNS33075.1"/>
    </source>
</evidence>
<dbReference type="CDD" id="cd17321">
    <property type="entry name" value="MFS_MMR_MDR_like"/>
    <property type="match status" value="1"/>
</dbReference>
<feature type="transmembrane region" description="Helical" evidence="7">
    <location>
        <begin position="443"/>
        <end position="464"/>
    </location>
</feature>
<evidence type="ECO:0000256" key="7">
    <source>
        <dbReference type="SAM" id="Phobius"/>
    </source>
</evidence>
<comment type="subcellular location">
    <subcellularLocation>
        <location evidence="1">Cell membrane</location>
        <topology evidence="1">Multi-pass membrane protein</topology>
    </subcellularLocation>
</comment>
<feature type="transmembrane region" description="Helical" evidence="7">
    <location>
        <begin position="341"/>
        <end position="358"/>
    </location>
</feature>
<dbReference type="Gene3D" id="1.20.1720.10">
    <property type="entry name" value="Multidrug resistance protein D"/>
    <property type="match status" value="1"/>
</dbReference>
<dbReference type="Gene3D" id="1.20.1250.20">
    <property type="entry name" value="MFS general substrate transporter like domains"/>
    <property type="match status" value="1"/>
</dbReference>
<dbReference type="SUPFAM" id="SSF103473">
    <property type="entry name" value="MFS general substrate transporter"/>
    <property type="match status" value="1"/>
</dbReference>
<dbReference type="PANTHER" id="PTHR42718">
    <property type="entry name" value="MAJOR FACILITATOR SUPERFAMILY MULTIDRUG TRANSPORTER MFSC"/>
    <property type="match status" value="1"/>
</dbReference>
<evidence type="ECO:0000259" key="8">
    <source>
        <dbReference type="PROSITE" id="PS50850"/>
    </source>
</evidence>
<keyword evidence="5 7" id="KW-1133">Transmembrane helix</keyword>
<dbReference type="OrthoDB" id="9807274at2"/>
<accession>A0A239DKD1</accession>
<feature type="transmembrane region" description="Helical" evidence="7">
    <location>
        <begin position="146"/>
        <end position="167"/>
    </location>
</feature>
<keyword evidence="2" id="KW-0813">Transport</keyword>
<dbReference type="GO" id="GO:0005886">
    <property type="term" value="C:plasma membrane"/>
    <property type="evidence" value="ECO:0007669"/>
    <property type="project" value="UniProtKB-SubCell"/>
</dbReference>
<dbReference type="RefSeq" id="WP_089403913.1">
    <property type="nucleotide sequence ID" value="NZ_FZOH01000003.1"/>
</dbReference>
<protein>
    <submittedName>
        <fullName evidence="9">Drug resistance transporter, EmrB/QacA subfamily</fullName>
    </submittedName>
</protein>
<feature type="transmembrane region" description="Helical" evidence="7">
    <location>
        <begin position="111"/>
        <end position="134"/>
    </location>
</feature>
<feature type="transmembrane region" description="Helical" evidence="7">
    <location>
        <begin position="20"/>
        <end position="42"/>
    </location>
</feature>
<dbReference type="PROSITE" id="PS50850">
    <property type="entry name" value="MFS"/>
    <property type="match status" value="1"/>
</dbReference>
<dbReference type="AlphaFoldDB" id="A0A239DKD1"/>
<feature type="transmembrane region" description="Helical" evidence="7">
    <location>
        <begin position="234"/>
        <end position="256"/>
    </location>
</feature>
<feature type="transmembrane region" description="Helical" evidence="7">
    <location>
        <begin position="277"/>
        <end position="299"/>
    </location>
</feature>
<feature type="domain" description="Major facilitator superfamily (MFS) profile" evidence="8">
    <location>
        <begin position="20"/>
        <end position="472"/>
    </location>
</feature>
<organism evidence="9 10">
    <name type="scientific">Geodermatophilus saharensis</name>
    <dbReference type="NCBI Taxonomy" id="1137994"/>
    <lineage>
        <taxon>Bacteria</taxon>
        <taxon>Bacillati</taxon>
        <taxon>Actinomycetota</taxon>
        <taxon>Actinomycetes</taxon>
        <taxon>Geodermatophilales</taxon>
        <taxon>Geodermatophilaceae</taxon>
        <taxon>Geodermatophilus</taxon>
    </lineage>
</organism>
<feature type="transmembrane region" description="Helical" evidence="7">
    <location>
        <begin position="370"/>
        <end position="392"/>
    </location>
</feature>
<dbReference type="PANTHER" id="PTHR42718:SF46">
    <property type="entry name" value="BLR6921 PROTEIN"/>
    <property type="match status" value="1"/>
</dbReference>
<keyword evidence="3" id="KW-1003">Cell membrane</keyword>
<feature type="transmembrane region" description="Helical" evidence="7">
    <location>
        <begin position="54"/>
        <end position="74"/>
    </location>
</feature>
<dbReference type="InterPro" id="IPR036259">
    <property type="entry name" value="MFS_trans_sf"/>
</dbReference>
<evidence type="ECO:0000256" key="1">
    <source>
        <dbReference type="ARBA" id="ARBA00004651"/>
    </source>
</evidence>
<feature type="transmembrane region" description="Helical" evidence="7">
    <location>
        <begin position="413"/>
        <end position="431"/>
    </location>
</feature>
<keyword evidence="6 7" id="KW-0472">Membrane</keyword>
<sequence length="477" mass="47864">MRPAVAAAPVPVPPRRTGVLLAIACAAQFIAVLDASIVNVALPPMQESLGLSPTGLQWVVSSYALTFAGFLLLGGRVGDLFGRKRAFVVGLGLFAAASLAAGLAQEGWQVVAARFVQGLGGAVLVPTTLSLVAAGSPDARAKARALSLLTAAAASGSALGGVIGGLLTGLLSWRWVFFVNVPLGVALVLAALWALPGRPPGHVRGRLDVPGSVTVTVATAALVGAVILGEERGWTSAATLGCLSLAVASAALFVLVERRAEEPVVPLDVFGVRSVTVANGLSALVGGLLPTTMFFLALYLQRVLGMDPLQAGLALTPGAVGIALGARGASRWMAVLGPRRSYVLGALVAAGSLAWLSGIDVEGRYAVDVLVPLTLAMAGFGASGLPLTVTAMSGLPPERTGLASGLLNTSRQVGSAVGLAALVSLASAVAARHGGADDATALTSGFGTAFLVGAGLLVVASVLARALPARRPRHHED</sequence>
<evidence type="ECO:0000313" key="10">
    <source>
        <dbReference type="Proteomes" id="UP000198386"/>
    </source>
</evidence>
<keyword evidence="4 7" id="KW-0812">Transmembrane</keyword>
<evidence type="ECO:0000256" key="2">
    <source>
        <dbReference type="ARBA" id="ARBA00022448"/>
    </source>
</evidence>
<feature type="transmembrane region" description="Helical" evidence="7">
    <location>
        <begin position="207"/>
        <end position="228"/>
    </location>
</feature>
<feature type="transmembrane region" description="Helical" evidence="7">
    <location>
        <begin position="173"/>
        <end position="195"/>
    </location>
</feature>
<dbReference type="GO" id="GO:0022857">
    <property type="term" value="F:transmembrane transporter activity"/>
    <property type="evidence" value="ECO:0007669"/>
    <property type="project" value="InterPro"/>
</dbReference>
<dbReference type="InterPro" id="IPR011701">
    <property type="entry name" value="MFS"/>
</dbReference>
<evidence type="ECO:0000256" key="6">
    <source>
        <dbReference type="ARBA" id="ARBA00023136"/>
    </source>
</evidence>